<protein>
    <recommendedName>
        <fullName evidence="1">Mce/MlaD domain-containing protein</fullName>
    </recommendedName>
</protein>
<dbReference type="EMBL" id="UINC01159393">
    <property type="protein sequence ID" value="SVD57454.1"/>
    <property type="molecule type" value="Genomic_DNA"/>
</dbReference>
<evidence type="ECO:0000259" key="1">
    <source>
        <dbReference type="Pfam" id="PF02470"/>
    </source>
</evidence>
<dbReference type="PANTHER" id="PTHR33371:SF4">
    <property type="entry name" value="INTERMEMBRANE PHOSPHOLIPID TRANSPORT SYSTEM BINDING PROTEIN MLAD"/>
    <property type="match status" value="1"/>
</dbReference>
<feature type="domain" description="Mce/MlaD" evidence="1">
    <location>
        <begin position="39"/>
        <end position="114"/>
    </location>
</feature>
<dbReference type="InterPro" id="IPR003399">
    <property type="entry name" value="Mce/MlaD"/>
</dbReference>
<evidence type="ECO:0000313" key="2">
    <source>
        <dbReference type="EMBL" id="SVD57454.1"/>
    </source>
</evidence>
<feature type="non-terminal residue" evidence="2">
    <location>
        <position position="219"/>
    </location>
</feature>
<dbReference type="InterPro" id="IPR052336">
    <property type="entry name" value="MlaD_Phospholipid_Transporter"/>
</dbReference>
<proteinExistence type="predicted"/>
<organism evidence="2">
    <name type="scientific">marine metagenome</name>
    <dbReference type="NCBI Taxonomy" id="408172"/>
    <lineage>
        <taxon>unclassified sequences</taxon>
        <taxon>metagenomes</taxon>
        <taxon>ecological metagenomes</taxon>
    </lineage>
</organism>
<accession>A0A382WFS3</accession>
<sequence>MKAKKEWKVGLFLAIALVVAAALVINFSKGTNPFTKTTLLHLKTKNVDGLKRNSVVLMAGVPVGSISAIRLDTEKGEVTLDAKIKAEYKIRADAKFFIETAGFLGDKYIGVIPGDNKLPPLKNGDEVICQESFDLVRAARSATDLMDELKTVASQITNIVNRIDSKLLDEQTLTNLAAGLSNLREISSEASATIAGVNQLILTNTPPINAAIENVVTFS</sequence>
<dbReference type="AlphaFoldDB" id="A0A382WFS3"/>
<dbReference type="Pfam" id="PF02470">
    <property type="entry name" value="MlaD"/>
    <property type="match status" value="1"/>
</dbReference>
<dbReference type="PANTHER" id="PTHR33371">
    <property type="entry name" value="INTERMEMBRANE PHOSPHOLIPID TRANSPORT SYSTEM BINDING PROTEIN MLAD-RELATED"/>
    <property type="match status" value="1"/>
</dbReference>
<gene>
    <name evidence="2" type="ORF">METZ01_LOCUS410308</name>
</gene>
<name>A0A382WFS3_9ZZZZ</name>
<reference evidence="2" key="1">
    <citation type="submission" date="2018-05" db="EMBL/GenBank/DDBJ databases">
        <authorList>
            <person name="Lanie J.A."/>
            <person name="Ng W.-L."/>
            <person name="Kazmierczak K.M."/>
            <person name="Andrzejewski T.M."/>
            <person name="Davidsen T.M."/>
            <person name="Wayne K.J."/>
            <person name="Tettelin H."/>
            <person name="Glass J.I."/>
            <person name="Rusch D."/>
            <person name="Podicherti R."/>
            <person name="Tsui H.-C.T."/>
            <person name="Winkler M.E."/>
        </authorList>
    </citation>
    <scope>NUCLEOTIDE SEQUENCE</scope>
</reference>